<proteinExistence type="predicted"/>
<feature type="region of interest" description="Disordered" evidence="1">
    <location>
        <begin position="1"/>
        <end position="28"/>
    </location>
</feature>
<feature type="compositionally biased region" description="Polar residues" evidence="1">
    <location>
        <begin position="11"/>
        <end position="23"/>
    </location>
</feature>
<reference evidence="3" key="1">
    <citation type="submission" date="2021-01" db="EMBL/GenBank/DDBJ databases">
        <title>Whole genome shotgun sequence of Planotetraspora thailandica NBRC 104271.</title>
        <authorList>
            <person name="Komaki H."/>
            <person name="Tamura T."/>
        </authorList>
    </citation>
    <scope>NUCLEOTIDE SEQUENCE</scope>
    <source>
        <strain evidence="3">NBRC 104271</strain>
    </source>
</reference>
<keyword evidence="4" id="KW-1185">Reference proteome</keyword>
<evidence type="ECO:0008006" key="5">
    <source>
        <dbReference type="Google" id="ProtNLM"/>
    </source>
</evidence>
<sequence>MILSAFGRSSRPATLNEHTSDSPTPDEKMPGYERLWRLVLAVAIVGGPLGYDVGSILIPAVHEDGATSIAANAAANPITNAVHLVAYVLASFLLPLGAVGLAYLAYARAPWPATIGGLLAVVGWLPFSALTALDDLTMAMAALPDSGSYATLLDQFANDAVMGGYLLVYIVGHLVAYVLLAVALRRAGVIPRWAAWSMIASSPLTVAVFVLPGRPLVLGDVALTLLVIGSVPAARAMAGLPGITRSAERARSGCV</sequence>
<dbReference type="EMBL" id="BOOR01000053">
    <property type="protein sequence ID" value="GII57577.1"/>
    <property type="molecule type" value="Genomic_DNA"/>
</dbReference>
<keyword evidence="2" id="KW-0472">Membrane</keyword>
<dbReference type="AlphaFoldDB" id="A0A8J3XWG0"/>
<evidence type="ECO:0000256" key="2">
    <source>
        <dbReference type="SAM" id="Phobius"/>
    </source>
</evidence>
<gene>
    <name evidence="3" type="ORF">Pth03_59660</name>
</gene>
<accession>A0A8J3XWG0</accession>
<protein>
    <recommendedName>
        <fullName evidence="5">DUF4386 domain-containing protein</fullName>
    </recommendedName>
</protein>
<keyword evidence="2" id="KW-1133">Transmembrane helix</keyword>
<evidence type="ECO:0000313" key="3">
    <source>
        <dbReference type="EMBL" id="GII57577.1"/>
    </source>
</evidence>
<keyword evidence="2" id="KW-0812">Transmembrane</keyword>
<feature type="transmembrane region" description="Helical" evidence="2">
    <location>
        <begin position="81"/>
        <end position="106"/>
    </location>
</feature>
<organism evidence="3 4">
    <name type="scientific">Planotetraspora thailandica</name>
    <dbReference type="NCBI Taxonomy" id="487172"/>
    <lineage>
        <taxon>Bacteria</taxon>
        <taxon>Bacillati</taxon>
        <taxon>Actinomycetota</taxon>
        <taxon>Actinomycetes</taxon>
        <taxon>Streptosporangiales</taxon>
        <taxon>Streptosporangiaceae</taxon>
        <taxon>Planotetraspora</taxon>
    </lineage>
</organism>
<dbReference type="Proteomes" id="UP000605992">
    <property type="component" value="Unassembled WGS sequence"/>
</dbReference>
<feature type="transmembrane region" description="Helical" evidence="2">
    <location>
        <begin position="118"/>
        <end position="143"/>
    </location>
</feature>
<comment type="caution">
    <text evidence="3">The sequence shown here is derived from an EMBL/GenBank/DDBJ whole genome shotgun (WGS) entry which is preliminary data.</text>
</comment>
<feature type="transmembrane region" description="Helical" evidence="2">
    <location>
        <begin position="38"/>
        <end position="61"/>
    </location>
</feature>
<evidence type="ECO:0000256" key="1">
    <source>
        <dbReference type="SAM" id="MobiDB-lite"/>
    </source>
</evidence>
<feature type="transmembrane region" description="Helical" evidence="2">
    <location>
        <begin position="217"/>
        <end position="238"/>
    </location>
</feature>
<feature type="transmembrane region" description="Helical" evidence="2">
    <location>
        <begin position="163"/>
        <end position="184"/>
    </location>
</feature>
<evidence type="ECO:0000313" key="4">
    <source>
        <dbReference type="Proteomes" id="UP000605992"/>
    </source>
</evidence>
<name>A0A8J3XWG0_9ACTN</name>
<feature type="transmembrane region" description="Helical" evidence="2">
    <location>
        <begin position="193"/>
        <end position="211"/>
    </location>
</feature>